<proteinExistence type="predicted"/>
<dbReference type="AlphaFoldDB" id="A0A6A4GPU4"/>
<organism evidence="1 2">
    <name type="scientific">Gymnopus androsaceus JB14</name>
    <dbReference type="NCBI Taxonomy" id="1447944"/>
    <lineage>
        <taxon>Eukaryota</taxon>
        <taxon>Fungi</taxon>
        <taxon>Dikarya</taxon>
        <taxon>Basidiomycota</taxon>
        <taxon>Agaricomycotina</taxon>
        <taxon>Agaricomycetes</taxon>
        <taxon>Agaricomycetidae</taxon>
        <taxon>Agaricales</taxon>
        <taxon>Marasmiineae</taxon>
        <taxon>Omphalotaceae</taxon>
        <taxon>Gymnopus</taxon>
    </lineage>
</organism>
<accession>A0A6A4GPU4</accession>
<gene>
    <name evidence="1" type="ORF">BT96DRAFT_1005092</name>
</gene>
<reference evidence="1" key="1">
    <citation type="journal article" date="2019" name="Environ. Microbiol.">
        <title>Fungal ecological strategies reflected in gene transcription - a case study of two litter decomposers.</title>
        <authorList>
            <person name="Barbi F."/>
            <person name="Kohler A."/>
            <person name="Barry K."/>
            <person name="Baskaran P."/>
            <person name="Daum C."/>
            <person name="Fauchery L."/>
            <person name="Ihrmark K."/>
            <person name="Kuo A."/>
            <person name="LaButti K."/>
            <person name="Lipzen A."/>
            <person name="Morin E."/>
            <person name="Grigoriev I.V."/>
            <person name="Henrissat B."/>
            <person name="Lindahl B."/>
            <person name="Martin F."/>
        </authorList>
    </citation>
    <scope>NUCLEOTIDE SEQUENCE</scope>
    <source>
        <strain evidence="1">JB14</strain>
    </source>
</reference>
<keyword evidence="2" id="KW-1185">Reference proteome</keyword>
<name>A0A6A4GPU4_9AGAR</name>
<evidence type="ECO:0000313" key="1">
    <source>
        <dbReference type="EMBL" id="KAE9387456.1"/>
    </source>
</evidence>
<sequence length="284" mass="31393">MSPNSKIMDPNHSYYGHTSPMYADHFDNILNPPATPTHIKNHFGGGNFEPLTDLPYTVIPVGEELAFSQPQLPLSPIKSPCHPNPSLCNYAKVNLSKDNEASKASTANETRCGRKLRAATWSAKDYIDLAQAMNLDSTDGGVKAIAKVLKGTTDEIKIAALMDAVEDQYDQKQDEDTARGEEIHHALMHTLCKWNEQDNIASDTNNDFENNTKLPISKHKLGESTSATMLDDKNPCKHADDRKAHHGEIAVLLKNADRHGEELTGIMKGFLDLEKACFEADLKK</sequence>
<dbReference type="EMBL" id="ML769799">
    <property type="protein sequence ID" value="KAE9387456.1"/>
    <property type="molecule type" value="Genomic_DNA"/>
</dbReference>
<evidence type="ECO:0000313" key="2">
    <source>
        <dbReference type="Proteomes" id="UP000799118"/>
    </source>
</evidence>
<dbReference type="OrthoDB" id="3049768at2759"/>
<protein>
    <submittedName>
        <fullName evidence="1">Uncharacterized protein</fullName>
    </submittedName>
</protein>
<dbReference type="Proteomes" id="UP000799118">
    <property type="component" value="Unassembled WGS sequence"/>
</dbReference>